<dbReference type="EMBL" id="JAQJAN010000019">
    <property type="protein sequence ID" value="KAJ5709132.1"/>
    <property type="molecule type" value="Genomic_DNA"/>
</dbReference>
<evidence type="ECO:0000256" key="1">
    <source>
        <dbReference type="SAM" id="MobiDB-lite"/>
    </source>
</evidence>
<reference evidence="2" key="1">
    <citation type="journal article" date="2023" name="IMA Fungus">
        <title>Comparative genomic study of the Penicillium genus elucidates a diverse pangenome and 15 lateral gene transfer events.</title>
        <authorList>
            <person name="Petersen C."/>
            <person name="Sorensen T."/>
            <person name="Nielsen M.R."/>
            <person name="Sondergaard T.E."/>
            <person name="Sorensen J.L."/>
            <person name="Fitzpatrick D.A."/>
            <person name="Frisvad J.C."/>
            <person name="Nielsen K.L."/>
        </authorList>
    </citation>
    <scope>NUCLEOTIDE SEQUENCE</scope>
    <source>
        <strain evidence="2">IBT 17514</strain>
    </source>
</reference>
<dbReference type="AlphaFoldDB" id="A0AAD6MRH9"/>
<gene>
    <name evidence="2" type="ORF">N7493_010466</name>
</gene>
<keyword evidence="3" id="KW-1185">Reference proteome</keyword>
<evidence type="ECO:0000313" key="2">
    <source>
        <dbReference type="EMBL" id="KAJ5709132.1"/>
    </source>
</evidence>
<reference evidence="2" key="2">
    <citation type="submission" date="2023-01" db="EMBL/GenBank/DDBJ databases">
        <authorList>
            <person name="Petersen C."/>
        </authorList>
    </citation>
    <scope>NUCLEOTIDE SEQUENCE</scope>
    <source>
        <strain evidence="2">IBT 17514</strain>
    </source>
</reference>
<evidence type="ECO:0000313" key="3">
    <source>
        <dbReference type="Proteomes" id="UP001215712"/>
    </source>
</evidence>
<feature type="compositionally biased region" description="Basic and acidic residues" evidence="1">
    <location>
        <begin position="75"/>
        <end position="88"/>
    </location>
</feature>
<dbReference type="Proteomes" id="UP001215712">
    <property type="component" value="Unassembled WGS sequence"/>
</dbReference>
<feature type="region of interest" description="Disordered" evidence="1">
    <location>
        <begin position="35"/>
        <end position="110"/>
    </location>
</feature>
<accession>A0AAD6MRH9</accession>
<name>A0AAD6MRH9_9EURO</name>
<protein>
    <submittedName>
        <fullName evidence="2">Uncharacterized protein</fullName>
    </submittedName>
</protein>
<comment type="caution">
    <text evidence="2">The sequence shown here is derived from an EMBL/GenBank/DDBJ whole genome shotgun (WGS) entry which is preliminary data.</text>
</comment>
<sequence>MLFATVLINCSVCDLLTSPLPIKSPILSLPLPLFFFPSTPLSPEGRQPRQQHADPSAPMKKRTTIRQHDNLTTTREPDDNTTTRRQHDNPTTTRQPDDNTTELTRQLRRR</sequence>
<proteinExistence type="predicted"/>
<organism evidence="2 3">
    <name type="scientific">Penicillium malachiteum</name>
    <dbReference type="NCBI Taxonomy" id="1324776"/>
    <lineage>
        <taxon>Eukaryota</taxon>
        <taxon>Fungi</taxon>
        <taxon>Dikarya</taxon>
        <taxon>Ascomycota</taxon>
        <taxon>Pezizomycotina</taxon>
        <taxon>Eurotiomycetes</taxon>
        <taxon>Eurotiomycetidae</taxon>
        <taxon>Eurotiales</taxon>
        <taxon>Aspergillaceae</taxon>
        <taxon>Penicillium</taxon>
    </lineage>
</organism>